<keyword evidence="15" id="KW-0482">Metalloprotease</keyword>
<keyword evidence="17" id="KW-0472">Membrane</keyword>
<evidence type="ECO:0000256" key="5">
    <source>
        <dbReference type="ARBA" id="ARBA00022640"/>
    </source>
</evidence>
<dbReference type="InterPro" id="IPR011546">
    <property type="entry name" value="Pept_M41_FtsH_extracell"/>
</dbReference>
<sequence>MKMASSTSALSLPLSNIPTCINKSQEFPKSTHLSKSSHSHNPLLKTKTPDSKLTKRAFLNLTALGLTSPLVLTHPAKAEPEAPIEAASNRMSYSRFLHHLEENEVKKVDLFENGTVAIAEISNPALRKIQRVRVNLPGLPVDLIRKMKEKNVDFAAHPLDVNWGAFLLNFLGNFGVPLVLLGSLLLASSRTPTGPNLPFGLGRSKAKFQMEPNTGITFEDVAGVDEAKQDFEEIVEFLKTPEKFSALGAKIPKGVLLTGPPGTGKTLLAKAIAGEAGVPFFSLSGSEFIEMFVGVGASRVRDLFNKAKANSPCLVFIDEIDAVGRIRGTGLGGGNDEREQTLNQILTEMDGFAGNTGVLVIAATNRPEILDAALIRPGRFDRQVSVGLPDIRGREEILKVHSKTKKLDSDVSLSVIAMRTPGFSGADLANLMNEAAILAGRRGQEKITPKEIDDSIDRIVAGMEGTKMIDGKSKALVAYHEVGHAVCATLTEGHDPVQKVTLIPRGQARGLTWFLPGEDPTLVSKQQLFARIVGGLGGRAAEEVIFGEPEITTGAAGDLQQITQIARQMVTMFGMSEIGPWALTGVILGITPLTDPATTQSDIVLRMLARSSMSEKLAEEIDQCVKKIIDNAYQIAKNHVRNNREAIDKLVDVLLDKETLTGDEFRAILSEYTHQTLKIEDRMKMCDLPKDMAEEVLCRIPVTSLRPIRSTCKKWNKLSKCGLFAKKHLAHQAKVAEEEAKEGRLVVMMMDYRVFLMRFNLSNKSCVVEREARLIGPDGSDQLDVCGIFHCDGLLLCIPKDHSRLVVWNPYWGQTRWIEHTHNCRLVDKHRCSYTYALGYDRNSKSHKVLRVIDFLSHFVEFKIYDFSSDSWRIILDLFPRTWMIRYGERGLSLKGNTYWFAAYRQSTNGFLVCFDFTRETFGPPLSLPRVASFQDTVSLSSVREDQLVVLFQTLTILTFEIWISTKIGDDPNAVSWNNKFFLSANIKQLIHPQWQFPASACFFIAEDNKVAVVFDKDTDIQNPTREVAYIIGVDGSLKEAADVRECADRHCGAFLCSYSSSPPPPFTFITGRRVLARKFPVSEEMNFLNSAASLCRRVSLRELITEVPAYGGSGISDCSSSGLSLVLKRWATKKTAGSTKNGRDSKPKNLGVKKFGGENVIPGNIIVRQRGTRFHPGDYVGIGKDHTLFALKEGRVRFEKNKITGRKWIHVDPKGGHVLHPIYTKAAAAKSTKVETASSS</sequence>
<evidence type="ECO:0000256" key="13">
    <source>
        <dbReference type="ARBA" id="ARBA00022946"/>
    </source>
</evidence>
<evidence type="ECO:0000256" key="9">
    <source>
        <dbReference type="ARBA" id="ARBA00022741"/>
    </source>
</evidence>
<evidence type="ECO:0000256" key="4">
    <source>
        <dbReference type="ARBA" id="ARBA00022528"/>
    </source>
</evidence>
<dbReference type="PROSITE" id="PS00674">
    <property type="entry name" value="AAA"/>
    <property type="match status" value="1"/>
</dbReference>
<accession>A0A3P6D4D8</accession>
<evidence type="ECO:0000256" key="19">
    <source>
        <dbReference type="SAM" id="MobiDB-lite"/>
    </source>
</evidence>
<dbReference type="InterPro" id="IPR006527">
    <property type="entry name" value="F-box-assoc_dom_typ1"/>
</dbReference>
<dbReference type="GO" id="GO:0004176">
    <property type="term" value="F:ATP-dependent peptidase activity"/>
    <property type="evidence" value="ECO:0007669"/>
    <property type="project" value="InterPro"/>
</dbReference>
<evidence type="ECO:0000256" key="1">
    <source>
        <dbReference type="ARBA" id="ARBA00001947"/>
    </source>
</evidence>
<dbReference type="GO" id="GO:0006412">
    <property type="term" value="P:translation"/>
    <property type="evidence" value="ECO:0007669"/>
    <property type="project" value="InterPro"/>
</dbReference>
<organism evidence="23">
    <name type="scientific">Brassica campestris</name>
    <name type="common">Field mustard</name>
    <dbReference type="NCBI Taxonomy" id="3711"/>
    <lineage>
        <taxon>Eukaryota</taxon>
        <taxon>Viridiplantae</taxon>
        <taxon>Streptophyta</taxon>
        <taxon>Embryophyta</taxon>
        <taxon>Tracheophyta</taxon>
        <taxon>Spermatophyta</taxon>
        <taxon>Magnoliopsida</taxon>
        <taxon>eudicotyledons</taxon>
        <taxon>Gunneridae</taxon>
        <taxon>Pentapetalae</taxon>
        <taxon>rosids</taxon>
        <taxon>malvids</taxon>
        <taxon>Brassicales</taxon>
        <taxon>Brassicaceae</taxon>
        <taxon>Brassiceae</taxon>
        <taxon>Brassica</taxon>
    </lineage>
</organism>
<dbReference type="InterPro" id="IPR001684">
    <property type="entry name" value="Ribosomal_bL27"/>
</dbReference>
<dbReference type="NCBIfam" id="TIGR01640">
    <property type="entry name" value="F_box_assoc_1"/>
    <property type="match status" value="1"/>
</dbReference>
<keyword evidence="11" id="KW-0862">Zinc</keyword>
<dbReference type="SUPFAM" id="SSF140990">
    <property type="entry name" value="FtsH protease domain-like"/>
    <property type="match status" value="1"/>
</dbReference>
<dbReference type="FunFam" id="1.10.8.60:FF:000001">
    <property type="entry name" value="ATP-dependent zinc metalloprotease FtsH"/>
    <property type="match status" value="1"/>
</dbReference>
<reference evidence="23" key="1">
    <citation type="submission" date="2018-11" db="EMBL/GenBank/DDBJ databases">
        <authorList>
            <consortium name="Genoscope - CEA"/>
            <person name="William W."/>
        </authorList>
    </citation>
    <scope>NUCLEOTIDE SEQUENCE</scope>
</reference>
<dbReference type="GO" id="GO:0010304">
    <property type="term" value="P:PSII associated light-harvesting complex II catabolic process"/>
    <property type="evidence" value="ECO:0007669"/>
    <property type="project" value="UniProtKB-ARBA"/>
</dbReference>
<keyword evidence="4" id="KW-0150">Chloroplast</keyword>
<dbReference type="InterPro" id="IPR003959">
    <property type="entry name" value="ATPase_AAA_core"/>
</dbReference>
<dbReference type="InterPro" id="IPR000642">
    <property type="entry name" value="Peptidase_M41"/>
</dbReference>
<dbReference type="Gene3D" id="3.40.50.300">
    <property type="entry name" value="P-loop containing nucleotide triphosphate hydrolases"/>
    <property type="match status" value="1"/>
</dbReference>
<dbReference type="SUPFAM" id="SSF110324">
    <property type="entry name" value="Ribosomal L27 protein-like"/>
    <property type="match status" value="1"/>
</dbReference>
<keyword evidence="5" id="KW-0934">Plastid</keyword>
<evidence type="ECO:0000256" key="2">
    <source>
        <dbReference type="ARBA" id="ARBA00010044"/>
    </source>
</evidence>
<dbReference type="FunFam" id="2.40.50.100:FF:000038">
    <property type="entry name" value="50S ribosomal protein L27"/>
    <property type="match status" value="1"/>
</dbReference>
<feature type="domain" description="F-box" evidence="20">
    <location>
        <begin position="688"/>
        <end position="727"/>
    </location>
</feature>
<dbReference type="NCBIfam" id="TIGR00062">
    <property type="entry name" value="L27"/>
    <property type="match status" value="1"/>
</dbReference>
<dbReference type="EMBL" id="LS974626">
    <property type="protein sequence ID" value="CAG7911215.1"/>
    <property type="molecule type" value="Genomic_DNA"/>
</dbReference>
<evidence type="ECO:0008006" key="24">
    <source>
        <dbReference type="Google" id="ProtNLM"/>
    </source>
</evidence>
<evidence type="ECO:0000256" key="11">
    <source>
        <dbReference type="ARBA" id="ARBA00022833"/>
    </source>
</evidence>
<dbReference type="NCBIfam" id="TIGR01241">
    <property type="entry name" value="FtsH_fam"/>
    <property type="match status" value="1"/>
</dbReference>
<dbReference type="GO" id="GO:0003735">
    <property type="term" value="F:structural constituent of ribosome"/>
    <property type="evidence" value="ECO:0007669"/>
    <property type="project" value="InterPro"/>
</dbReference>
<dbReference type="GO" id="GO:0005524">
    <property type="term" value="F:ATP binding"/>
    <property type="evidence" value="ECO:0007669"/>
    <property type="project" value="UniProtKB-KW"/>
</dbReference>
<dbReference type="Pfam" id="PF06480">
    <property type="entry name" value="FtsH_ext"/>
    <property type="match status" value="1"/>
</dbReference>
<keyword evidence="10" id="KW-0378">Hydrolase</keyword>
<dbReference type="GO" id="GO:0016887">
    <property type="term" value="F:ATP hydrolysis activity"/>
    <property type="evidence" value="ECO:0007669"/>
    <property type="project" value="InterPro"/>
</dbReference>
<evidence type="ECO:0000259" key="20">
    <source>
        <dbReference type="SMART" id="SM00256"/>
    </source>
</evidence>
<keyword evidence="13" id="KW-0809">Transit peptide</keyword>
<evidence type="ECO:0000256" key="10">
    <source>
        <dbReference type="ARBA" id="ARBA00022801"/>
    </source>
</evidence>
<keyword evidence="14" id="KW-1133">Transmembrane helix</keyword>
<evidence type="ECO:0000259" key="21">
    <source>
        <dbReference type="SMART" id="SM00382"/>
    </source>
</evidence>
<keyword evidence="16" id="KW-0793">Thylakoid</keyword>
<dbReference type="InterPro" id="IPR036047">
    <property type="entry name" value="F-box-like_dom_sf"/>
</dbReference>
<keyword evidence="12" id="KW-0067">ATP-binding</keyword>
<keyword evidence="9" id="KW-0547">Nucleotide-binding</keyword>
<keyword evidence="7" id="KW-0812">Transmembrane</keyword>
<dbReference type="InterPro" id="IPR003593">
    <property type="entry name" value="AAA+_ATPase"/>
</dbReference>
<evidence type="ECO:0000313" key="22">
    <source>
        <dbReference type="EMBL" id="CAG7911215.1"/>
    </source>
</evidence>
<feature type="region of interest" description="Disordered" evidence="19">
    <location>
        <begin position="28"/>
        <end position="49"/>
    </location>
</feature>
<evidence type="ECO:0000256" key="17">
    <source>
        <dbReference type="ARBA" id="ARBA00023136"/>
    </source>
</evidence>
<keyword evidence="8" id="KW-0479">Metal-binding</keyword>
<evidence type="ECO:0000256" key="8">
    <source>
        <dbReference type="ARBA" id="ARBA00022723"/>
    </source>
</evidence>
<dbReference type="Gramene" id="A10p24610.2_BraZ1">
    <property type="protein sequence ID" value="A10p24610.2_BraZ1.CDS"/>
    <property type="gene ID" value="A10g24610.2_BraZ1"/>
</dbReference>
<dbReference type="SUPFAM" id="SSF50965">
    <property type="entry name" value="Galactose oxidase, central domain"/>
    <property type="match status" value="1"/>
</dbReference>
<dbReference type="InterPro" id="IPR011043">
    <property type="entry name" value="Gal_Oxase/kelch_b-propeller"/>
</dbReference>
<dbReference type="GO" id="GO:0009535">
    <property type="term" value="C:chloroplast thylakoid membrane"/>
    <property type="evidence" value="ECO:0007669"/>
    <property type="project" value="UniProtKB-SubCell"/>
</dbReference>
<gene>
    <name evidence="23" type="ORF">BRAA10T44428Z</name>
    <name evidence="22" type="ORF">BRAPAZ1V2_A10P24610.2</name>
</gene>
<dbReference type="HAMAP" id="MF_01458">
    <property type="entry name" value="FtsH"/>
    <property type="match status" value="1"/>
</dbReference>
<dbReference type="SMART" id="SM00256">
    <property type="entry name" value="FBOX"/>
    <property type="match status" value="1"/>
</dbReference>
<evidence type="ECO:0000256" key="16">
    <source>
        <dbReference type="ARBA" id="ARBA00023078"/>
    </source>
</evidence>
<dbReference type="SUPFAM" id="SSF81383">
    <property type="entry name" value="F-box domain"/>
    <property type="match status" value="1"/>
</dbReference>
<dbReference type="Pfam" id="PF17862">
    <property type="entry name" value="AAA_lid_3"/>
    <property type="match status" value="1"/>
</dbReference>
<dbReference type="InterPro" id="IPR003960">
    <property type="entry name" value="ATPase_AAA_CS"/>
</dbReference>
<dbReference type="Pfam" id="PF01016">
    <property type="entry name" value="Ribosomal_L27"/>
    <property type="match status" value="1"/>
</dbReference>
<dbReference type="Pfam" id="PF00004">
    <property type="entry name" value="AAA"/>
    <property type="match status" value="1"/>
</dbReference>
<evidence type="ECO:0000256" key="14">
    <source>
        <dbReference type="ARBA" id="ARBA00022989"/>
    </source>
</evidence>
<protein>
    <recommendedName>
        <fullName evidence="24">F-box domain-containing protein</fullName>
    </recommendedName>
</protein>
<dbReference type="InterPro" id="IPR041569">
    <property type="entry name" value="AAA_lid_3"/>
</dbReference>
<evidence type="ECO:0000256" key="3">
    <source>
        <dbReference type="ARBA" id="ARBA00010550"/>
    </source>
</evidence>
<dbReference type="CDD" id="cd19501">
    <property type="entry name" value="RecA-like_FtsH"/>
    <property type="match status" value="1"/>
</dbReference>
<dbReference type="GO" id="GO:0005840">
    <property type="term" value="C:ribosome"/>
    <property type="evidence" value="ECO:0007669"/>
    <property type="project" value="InterPro"/>
</dbReference>
<dbReference type="Gene3D" id="1.20.58.760">
    <property type="entry name" value="Peptidase M41"/>
    <property type="match status" value="1"/>
</dbReference>
<evidence type="ECO:0000313" key="23">
    <source>
        <dbReference type="EMBL" id="VDD19514.1"/>
    </source>
</evidence>
<evidence type="ECO:0000256" key="7">
    <source>
        <dbReference type="ARBA" id="ARBA00022692"/>
    </source>
</evidence>
<dbReference type="EMBL" id="LR031577">
    <property type="protein sequence ID" value="VDD19514.1"/>
    <property type="molecule type" value="Genomic_DNA"/>
</dbReference>
<dbReference type="GO" id="GO:0008270">
    <property type="term" value="F:zinc ion binding"/>
    <property type="evidence" value="ECO:0007669"/>
    <property type="project" value="InterPro"/>
</dbReference>
<dbReference type="InterPro" id="IPR001810">
    <property type="entry name" value="F-box_dom"/>
</dbReference>
<evidence type="ECO:0000256" key="12">
    <source>
        <dbReference type="ARBA" id="ARBA00022840"/>
    </source>
</evidence>
<dbReference type="HAMAP" id="MF_00539">
    <property type="entry name" value="Ribosomal_bL27"/>
    <property type="match status" value="1"/>
</dbReference>
<dbReference type="InterPro" id="IPR037219">
    <property type="entry name" value="Peptidase_M41-like"/>
</dbReference>
<keyword evidence="6" id="KW-0645">Protease</keyword>
<evidence type="ECO:0000256" key="6">
    <source>
        <dbReference type="ARBA" id="ARBA00022670"/>
    </source>
</evidence>
<proteinExistence type="inferred from homology"/>
<dbReference type="PROSITE" id="PS00831">
    <property type="entry name" value="RIBOSOMAL_L27"/>
    <property type="match status" value="1"/>
</dbReference>
<dbReference type="Gene3D" id="3.30.720.210">
    <property type="match status" value="1"/>
</dbReference>
<evidence type="ECO:0000256" key="18">
    <source>
        <dbReference type="ARBA" id="ARBA00060455"/>
    </source>
</evidence>
<dbReference type="Proteomes" id="UP000694005">
    <property type="component" value="Chromosome A10"/>
</dbReference>
<dbReference type="PANTHER" id="PTHR23076:SF118">
    <property type="entry name" value="ATP-DEPENDENT ZINC METALLOPROTEASE FTSH 6, CHLOROPLASTIC"/>
    <property type="match status" value="1"/>
</dbReference>
<dbReference type="FunFam" id="1.20.58.760:FF:000035">
    <property type="entry name" value="ATP-dependent zinc metalloprotease FTSH 6 chloroplastic"/>
    <property type="match status" value="1"/>
</dbReference>
<comment type="similarity">
    <text evidence="2">In the C-terminal section; belongs to the peptidase M41 family.</text>
</comment>
<dbReference type="Gene3D" id="2.40.50.100">
    <property type="match status" value="1"/>
</dbReference>
<dbReference type="GO" id="GO:0004222">
    <property type="term" value="F:metalloendopeptidase activity"/>
    <property type="evidence" value="ECO:0007669"/>
    <property type="project" value="InterPro"/>
</dbReference>
<comment type="cofactor">
    <cofactor evidence="1">
        <name>Zn(2+)</name>
        <dbReference type="ChEBI" id="CHEBI:29105"/>
    </cofactor>
</comment>
<dbReference type="Pfam" id="PF01434">
    <property type="entry name" value="Peptidase_M41"/>
    <property type="match status" value="1"/>
</dbReference>
<dbReference type="Gene3D" id="1.10.8.60">
    <property type="match status" value="1"/>
</dbReference>
<comment type="subcellular location">
    <subcellularLocation>
        <location evidence="18">Plastid</location>
        <location evidence="18">Chloroplast thylakoid membrane</location>
        <topology evidence="18">Single-pass membrane protein</topology>
        <orientation evidence="18">Stromal side</orientation>
    </subcellularLocation>
</comment>
<comment type="similarity">
    <text evidence="3">In the N-terminal section; belongs to the AAA ATPase family.</text>
</comment>
<feature type="compositionally biased region" description="Low complexity" evidence="19">
    <location>
        <begin position="30"/>
        <end position="40"/>
    </location>
</feature>
<dbReference type="Pfam" id="PF00646">
    <property type="entry name" value="F-box"/>
    <property type="match status" value="1"/>
</dbReference>
<dbReference type="GO" id="GO:0006508">
    <property type="term" value="P:proteolysis"/>
    <property type="evidence" value="ECO:0007669"/>
    <property type="project" value="UniProtKB-KW"/>
</dbReference>
<name>A0A3P6D4D8_BRACM</name>
<dbReference type="PRINTS" id="PR00063">
    <property type="entry name" value="RIBOSOMALL27"/>
</dbReference>
<dbReference type="FunFam" id="3.30.720.210:FF:000002">
    <property type="entry name" value="ATP-dependent zinc metalloprotease FTSH chloroplastic"/>
    <property type="match status" value="1"/>
</dbReference>
<dbReference type="FunFam" id="3.40.50.300:FF:000001">
    <property type="entry name" value="ATP-dependent zinc metalloprotease FtsH"/>
    <property type="match status" value="1"/>
</dbReference>
<dbReference type="AlphaFoldDB" id="A0A3P6D4D8"/>
<dbReference type="InterPro" id="IPR005936">
    <property type="entry name" value="FtsH"/>
</dbReference>
<evidence type="ECO:0000256" key="15">
    <source>
        <dbReference type="ARBA" id="ARBA00023049"/>
    </source>
</evidence>
<dbReference type="InterPro" id="IPR017451">
    <property type="entry name" value="F-box-assoc_interact_dom"/>
</dbReference>
<dbReference type="SMART" id="SM00382">
    <property type="entry name" value="AAA"/>
    <property type="match status" value="1"/>
</dbReference>
<feature type="domain" description="AAA+ ATPase" evidence="21">
    <location>
        <begin position="251"/>
        <end position="390"/>
    </location>
</feature>
<dbReference type="InterPro" id="IPR027417">
    <property type="entry name" value="P-loop_NTPase"/>
</dbReference>
<dbReference type="Pfam" id="PF07734">
    <property type="entry name" value="FBA_1"/>
    <property type="match status" value="1"/>
</dbReference>
<dbReference type="InterPro" id="IPR018261">
    <property type="entry name" value="Ribosomal_bL27_CS"/>
</dbReference>
<dbReference type="PANTHER" id="PTHR23076">
    <property type="entry name" value="METALLOPROTEASE M41 FTSH"/>
    <property type="match status" value="1"/>
</dbReference>
<dbReference type="SUPFAM" id="SSF52540">
    <property type="entry name" value="P-loop containing nucleoside triphosphate hydrolases"/>
    <property type="match status" value="1"/>
</dbReference>